<sequence>MEHEKRKNTVETLRERVRRNVLGKDNPWAGNKYKSTGLPVESVTLNFKDDRDFSQARILTEYCSNEVLIRIGPKIYAKHSTDASENNLE</sequence>
<name>A0A4Y2RS77_ARAVE</name>
<organism evidence="2 5">
    <name type="scientific">Araneus ventricosus</name>
    <name type="common">Orbweaver spider</name>
    <name type="synonym">Epeira ventricosa</name>
    <dbReference type="NCBI Taxonomy" id="182803"/>
    <lineage>
        <taxon>Eukaryota</taxon>
        <taxon>Metazoa</taxon>
        <taxon>Ecdysozoa</taxon>
        <taxon>Arthropoda</taxon>
        <taxon>Chelicerata</taxon>
        <taxon>Arachnida</taxon>
        <taxon>Araneae</taxon>
        <taxon>Araneomorphae</taxon>
        <taxon>Entelegynae</taxon>
        <taxon>Araneoidea</taxon>
        <taxon>Araneidae</taxon>
        <taxon>Araneus</taxon>
    </lineage>
</organism>
<evidence type="ECO:0000313" key="2">
    <source>
        <dbReference type="EMBL" id="GBN78684.1"/>
    </source>
</evidence>
<evidence type="ECO:0000313" key="5">
    <source>
        <dbReference type="Proteomes" id="UP000499080"/>
    </source>
</evidence>
<keyword evidence="5" id="KW-1185">Reference proteome</keyword>
<evidence type="ECO:0000313" key="3">
    <source>
        <dbReference type="EMBL" id="GBN79530.1"/>
    </source>
</evidence>
<comment type="caution">
    <text evidence="2">The sequence shown here is derived from an EMBL/GenBank/DDBJ whole genome shotgun (WGS) entry which is preliminary data.</text>
</comment>
<dbReference type="EMBL" id="BGPR01018580">
    <property type="protein sequence ID" value="GBN79535.1"/>
    <property type="molecule type" value="Genomic_DNA"/>
</dbReference>
<proteinExistence type="predicted"/>
<gene>
    <name evidence="2" type="ORF">AVEN_119155_1</name>
    <name evidence="3" type="ORF">AVEN_184140_1</name>
    <name evidence="4" type="ORF">AVEN_9143_1</name>
    <name evidence="1" type="ORF">AVEN_96850_1</name>
</gene>
<evidence type="ECO:0000313" key="4">
    <source>
        <dbReference type="EMBL" id="GBN79535.1"/>
    </source>
</evidence>
<protein>
    <submittedName>
        <fullName evidence="2">Uncharacterized protein</fullName>
    </submittedName>
</protein>
<dbReference type="EMBL" id="BGPR01018579">
    <property type="protein sequence ID" value="GBN79530.1"/>
    <property type="molecule type" value="Genomic_DNA"/>
</dbReference>
<dbReference type="Proteomes" id="UP000499080">
    <property type="component" value="Unassembled WGS sequence"/>
</dbReference>
<dbReference type="AlphaFoldDB" id="A0A4Y2RS77"/>
<evidence type="ECO:0000313" key="1">
    <source>
        <dbReference type="EMBL" id="GBN78676.1"/>
    </source>
</evidence>
<reference evidence="2 5" key="1">
    <citation type="journal article" date="2019" name="Sci. Rep.">
        <title>Orb-weaving spider Araneus ventricosus genome elucidates the spidroin gene catalogue.</title>
        <authorList>
            <person name="Kono N."/>
            <person name="Nakamura H."/>
            <person name="Ohtoshi R."/>
            <person name="Moran D.A.P."/>
            <person name="Shinohara A."/>
            <person name="Yoshida Y."/>
            <person name="Fujiwara M."/>
            <person name="Mori M."/>
            <person name="Tomita M."/>
            <person name="Arakawa K."/>
        </authorList>
    </citation>
    <scope>NUCLEOTIDE SEQUENCE [LARGE SCALE GENOMIC DNA]</scope>
</reference>
<dbReference type="EMBL" id="BGPR01018266">
    <property type="protein sequence ID" value="GBN78676.1"/>
    <property type="molecule type" value="Genomic_DNA"/>
</dbReference>
<dbReference type="EMBL" id="BGPR01018269">
    <property type="protein sequence ID" value="GBN78684.1"/>
    <property type="molecule type" value="Genomic_DNA"/>
</dbReference>
<accession>A0A4Y2RS77</accession>